<proteinExistence type="predicted"/>
<accession>A0A0B0PX65</accession>
<gene>
    <name evidence="2" type="ORF">F383_35577</name>
</gene>
<dbReference type="Proteomes" id="UP000032142">
    <property type="component" value="Unassembled WGS sequence"/>
</dbReference>
<feature type="compositionally biased region" description="Basic and acidic residues" evidence="1">
    <location>
        <begin position="14"/>
        <end position="25"/>
    </location>
</feature>
<keyword evidence="3" id="KW-1185">Reference proteome</keyword>
<reference evidence="3" key="1">
    <citation type="submission" date="2014-09" db="EMBL/GenBank/DDBJ databases">
        <authorList>
            <person name="Mudge J."/>
            <person name="Ramaraj T."/>
            <person name="Lindquist I.E."/>
            <person name="Bharti A.K."/>
            <person name="Sundararajan A."/>
            <person name="Cameron C.T."/>
            <person name="Woodward J.E."/>
            <person name="May G.D."/>
            <person name="Brubaker C."/>
            <person name="Broadhvest J."/>
            <person name="Wilkins T.A."/>
        </authorList>
    </citation>
    <scope>NUCLEOTIDE SEQUENCE</scope>
    <source>
        <strain evidence="3">cv. AKA8401</strain>
    </source>
</reference>
<evidence type="ECO:0000313" key="3">
    <source>
        <dbReference type="Proteomes" id="UP000032142"/>
    </source>
</evidence>
<protein>
    <submittedName>
        <fullName evidence="2">Uncharacterized protein</fullName>
    </submittedName>
</protein>
<sequence length="44" mass="4582">MPAVDAPVPPATEVESHDHGGKDDALSQAMLRILERVAGVSTVN</sequence>
<evidence type="ECO:0000313" key="2">
    <source>
        <dbReference type="EMBL" id="KHG29427.1"/>
    </source>
</evidence>
<dbReference type="AlphaFoldDB" id="A0A0B0PX65"/>
<evidence type="ECO:0000256" key="1">
    <source>
        <dbReference type="SAM" id="MobiDB-lite"/>
    </source>
</evidence>
<feature type="region of interest" description="Disordered" evidence="1">
    <location>
        <begin position="1"/>
        <end position="26"/>
    </location>
</feature>
<name>A0A0B0PX65_GOSAR</name>
<organism evidence="2 3">
    <name type="scientific">Gossypium arboreum</name>
    <name type="common">Tree cotton</name>
    <name type="synonym">Gossypium nanking</name>
    <dbReference type="NCBI Taxonomy" id="29729"/>
    <lineage>
        <taxon>Eukaryota</taxon>
        <taxon>Viridiplantae</taxon>
        <taxon>Streptophyta</taxon>
        <taxon>Embryophyta</taxon>
        <taxon>Tracheophyta</taxon>
        <taxon>Spermatophyta</taxon>
        <taxon>Magnoliopsida</taxon>
        <taxon>eudicotyledons</taxon>
        <taxon>Gunneridae</taxon>
        <taxon>Pentapetalae</taxon>
        <taxon>rosids</taxon>
        <taxon>malvids</taxon>
        <taxon>Malvales</taxon>
        <taxon>Malvaceae</taxon>
        <taxon>Malvoideae</taxon>
        <taxon>Gossypium</taxon>
    </lineage>
</organism>
<dbReference type="EMBL" id="KN449777">
    <property type="protein sequence ID" value="KHG29427.1"/>
    <property type="molecule type" value="Genomic_DNA"/>
</dbReference>